<dbReference type="AlphaFoldDB" id="A0A6I6EXI5"/>
<proteinExistence type="predicted"/>
<reference evidence="4 5" key="1">
    <citation type="submission" date="2019-12" db="EMBL/GenBank/DDBJ databases">
        <title>Genome sequenceing of Clostridium bovifaecis.</title>
        <authorList>
            <person name="Yao Y."/>
        </authorList>
    </citation>
    <scope>NUCLEOTIDE SEQUENCE [LARGE SCALE GENOMIC DNA]</scope>
    <source>
        <strain evidence="4 5">BXX</strain>
    </source>
</reference>
<gene>
    <name evidence="4" type="ORF">GOM49_11405</name>
</gene>
<keyword evidence="2" id="KW-0472">Membrane</keyword>
<name>A0A6I6EXI5_9CLOT</name>
<evidence type="ECO:0000256" key="2">
    <source>
        <dbReference type="SAM" id="Phobius"/>
    </source>
</evidence>
<feature type="domain" description="Teneurin-like YD-shell" evidence="3">
    <location>
        <begin position="69"/>
        <end position="316"/>
    </location>
</feature>
<evidence type="ECO:0000256" key="1">
    <source>
        <dbReference type="ARBA" id="ARBA00022737"/>
    </source>
</evidence>
<evidence type="ECO:0000313" key="5">
    <source>
        <dbReference type="Proteomes" id="UP000422764"/>
    </source>
</evidence>
<organism evidence="4 5">
    <name type="scientific">Clostridium bovifaecis</name>
    <dbReference type="NCBI Taxonomy" id="2184719"/>
    <lineage>
        <taxon>Bacteria</taxon>
        <taxon>Bacillati</taxon>
        <taxon>Bacillota</taxon>
        <taxon>Clostridia</taxon>
        <taxon>Eubacteriales</taxon>
        <taxon>Clostridiaceae</taxon>
        <taxon>Clostridium</taxon>
    </lineage>
</organism>
<sequence>MYDSLGRLTDRTLTTGKIDFSTKYAFEDGAAANTTTTKVSEIDNNSKKISYTYDQNGNIKTITEDGKVITYYYDGLNQLIREDNEVLNKTITYSYDAGGNILSKTEYPHTIGTLGDPTSTISYDYEDTNWKDKLTSYNEKDITYDAIGNPLTYDGYTFTWEQGRQLATMKSNDYDISFKYNVDGIRTEKTVNGITTKYHLVGDKVTFEDNGTDKIYYTYDAGANLVSMNLNGIEYYYIRNAQGDIIGLYDKNGIQVVSYIYDSWGKLISIDGSLKDTVGVKNPYRYRGYRYDSETGLYYLQSRYYNPEWGRFINTDAIAGQVGELFGHNLFIYCKNNSVNAKDPSGFKMMFSDEETQRQYDQWTRVQSGAITEERIATHAKKPLKNNLINVGRSVCSNILNGGVDSVAATAAAKYVKTGPKYIELSSLTLGKFVEKNPLGAFLKTTAGKIGVTSIIGIFTSAVTNFRQYDFKGAIGRTAIDALFVGGAVGLTVMVPGIGFAAAVGIGVMAEAASRVTKKAIYGDAFWN</sequence>
<dbReference type="EMBL" id="CP046522">
    <property type="protein sequence ID" value="QGU95616.1"/>
    <property type="molecule type" value="Genomic_DNA"/>
</dbReference>
<dbReference type="PANTHER" id="PTHR32305:SF17">
    <property type="entry name" value="TRNA NUCLEASE WAPA"/>
    <property type="match status" value="1"/>
</dbReference>
<keyword evidence="1" id="KW-0677">Repeat</keyword>
<dbReference type="InterPro" id="IPR050708">
    <property type="entry name" value="T6SS_VgrG/RHS"/>
</dbReference>
<feature type="transmembrane region" description="Helical" evidence="2">
    <location>
        <begin position="482"/>
        <end position="509"/>
    </location>
</feature>
<dbReference type="InterPro" id="IPR022385">
    <property type="entry name" value="Rhs_assc_core"/>
</dbReference>
<evidence type="ECO:0000259" key="3">
    <source>
        <dbReference type="Pfam" id="PF25023"/>
    </source>
</evidence>
<accession>A0A6I6EXI5</accession>
<dbReference type="Gene3D" id="2.180.10.10">
    <property type="entry name" value="RHS repeat-associated core"/>
    <property type="match status" value="1"/>
</dbReference>
<dbReference type="Proteomes" id="UP000422764">
    <property type="component" value="Chromosome"/>
</dbReference>
<dbReference type="NCBIfam" id="TIGR03696">
    <property type="entry name" value="Rhs_assc_core"/>
    <property type="match status" value="1"/>
</dbReference>
<keyword evidence="2" id="KW-1133">Transmembrane helix</keyword>
<keyword evidence="2" id="KW-0812">Transmembrane</keyword>
<evidence type="ECO:0000313" key="4">
    <source>
        <dbReference type="EMBL" id="QGU95616.1"/>
    </source>
</evidence>
<protein>
    <recommendedName>
        <fullName evidence="3">Teneurin-like YD-shell domain-containing protein</fullName>
    </recommendedName>
</protein>
<keyword evidence="5" id="KW-1185">Reference proteome</keyword>
<dbReference type="InterPro" id="IPR056823">
    <property type="entry name" value="TEN-like_YD-shell"/>
</dbReference>
<dbReference type="Pfam" id="PF25023">
    <property type="entry name" value="TEN_YD-shell"/>
    <property type="match status" value="1"/>
</dbReference>
<dbReference type="PANTHER" id="PTHR32305">
    <property type="match status" value="1"/>
</dbReference>